<feature type="transmembrane region" description="Helical" evidence="10">
    <location>
        <begin position="250"/>
        <end position="271"/>
    </location>
</feature>
<evidence type="ECO:0000256" key="1">
    <source>
        <dbReference type="ARBA" id="ARBA00004651"/>
    </source>
</evidence>
<evidence type="ECO:0000256" key="6">
    <source>
        <dbReference type="ARBA" id="ARBA00022958"/>
    </source>
</evidence>
<feature type="transmembrane region" description="Helical" evidence="10">
    <location>
        <begin position="283"/>
        <end position="303"/>
    </location>
</feature>
<keyword evidence="8" id="KW-0406">Ion transport</keyword>
<feature type="transmembrane region" description="Helical" evidence="10">
    <location>
        <begin position="199"/>
        <end position="223"/>
    </location>
</feature>
<keyword evidence="3" id="KW-1003">Cell membrane</keyword>
<evidence type="ECO:0000313" key="11">
    <source>
        <dbReference type="EMBL" id="EPF27875.1"/>
    </source>
</evidence>
<keyword evidence="5 10" id="KW-0812">Transmembrane</keyword>
<dbReference type="InterPro" id="IPR004772">
    <property type="entry name" value="TrkH"/>
</dbReference>
<protein>
    <submittedName>
        <fullName evidence="11">TrkH family potassium uptake protein</fullName>
    </submittedName>
</protein>
<dbReference type="Pfam" id="PF02386">
    <property type="entry name" value="TrkH"/>
    <property type="match status" value="1"/>
</dbReference>
<feature type="transmembrane region" description="Helical" evidence="10">
    <location>
        <begin position="483"/>
        <end position="503"/>
    </location>
</feature>
<evidence type="ECO:0000256" key="5">
    <source>
        <dbReference type="ARBA" id="ARBA00022692"/>
    </source>
</evidence>
<dbReference type="GO" id="GO:0015379">
    <property type="term" value="F:potassium:chloride symporter activity"/>
    <property type="evidence" value="ECO:0007669"/>
    <property type="project" value="InterPro"/>
</dbReference>
<evidence type="ECO:0000256" key="2">
    <source>
        <dbReference type="ARBA" id="ARBA00022448"/>
    </source>
</evidence>
<feature type="transmembrane region" description="Helical" evidence="10">
    <location>
        <begin position="444"/>
        <end position="462"/>
    </location>
</feature>
<dbReference type="RefSeq" id="WP_016523936.1">
    <property type="nucleotide sequence ID" value="NZ_KE332517.1"/>
</dbReference>
<dbReference type="PANTHER" id="PTHR32024">
    <property type="entry name" value="TRK SYSTEM POTASSIUM UPTAKE PROTEIN TRKG-RELATED"/>
    <property type="match status" value="1"/>
</dbReference>
<dbReference type="PANTHER" id="PTHR32024:SF1">
    <property type="entry name" value="KTR SYSTEM POTASSIUM UPTAKE PROTEIN B"/>
    <property type="match status" value="1"/>
</dbReference>
<evidence type="ECO:0000256" key="8">
    <source>
        <dbReference type="ARBA" id="ARBA00023065"/>
    </source>
</evidence>
<feature type="transmembrane region" description="Helical" evidence="10">
    <location>
        <begin position="168"/>
        <end position="187"/>
    </location>
</feature>
<feature type="transmembrane region" description="Helical" evidence="10">
    <location>
        <begin position="94"/>
        <end position="115"/>
    </location>
</feature>
<accession>A0AA87NNK0</accession>
<keyword evidence="2" id="KW-0813">Transport</keyword>
<keyword evidence="9 10" id="KW-0472">Membrane</keyword>
<feature type="transmembrane region" description="Helical" evidence="10">
    <location>
        <begin position="37"/>
        <end position="56"/>
    </location>
</feature>
<feature type="transmembrane region" description="Helical" evidence="10">
    <location>
        <begin position="523"/>
        <end position="547"/>
    </location>
</feature>
<sequence length="578" mass="62509">MNTIVIKLRANLSGVAFILSLAVLFLQQFYASLAATIVIHTLDAVILLLIIAETFLPMRHEKYFQQYFQKHAALCVSTILFCAAFIFFKIKIGFIPTSSELILIFALIKNIFLFGKIIKNTADTAGGTERVMLNPAGTLLISFFMVIITGTFLLMLPAATPGMDHLDFLTALFTATSAVCVTGLSIINVATELTTVGKVILILLIQIGGLGIMVFSFFGMLAFRRKLSIAEKLAVSYMVSEDDMSGLFKALRVIVGSTFLVEAVSAGFLYLGFSRTMGVSAETLGFAAFHAVSAFCNAGFALFPNNLESFTGDPIISLTISFTIILGGIGFAVMYDTVRKIKTGAQNVFKKKKTTFFLPLNTQIVLVMTAGALFISFAAFYLLEHTHAMKDFSLHEQYLGAFFQAVTLRTAGFSTVSFASLTNATLLMMIFVMFVGGASGSTAGGIKLNTVAVVFAFFRSFLKNDRTVIIKKMSIPDEQVKKAFLILGFGLTIVSAAIFVLTVTESLPFLPMAFETVSAFATVGLSTGLTAQFSVAGKMILIFLMFIGRVGPLTILTAAGKKEHSDTIEYPYGAILIG</sequence>
<feature type="transmembrane region" description="Helical" evidence="10">
    <location>
        <begin position="356"/>
        <end position="383"/>
    </location>
</feature>
<dbReference type="EMBL" id="ATFE01000014">
    <property type="protein sequence ID" value="EPF27875.1"/>
    <property type="molecule type" value="Genomic_DNA"/>
</dbReference>
<feature type="transmembrane region" description="Helical" evidence="10">
    <location>
        <begin position="12"/>
        <end position="31"/>
    </location>
</feature>
<feature type="transmembrane region" description="Helical" evidence="10">
    <location>
        <begin position="136"/>
        <end position="156"/>
    </location>
</feature>
<keyword evidence="4" id="KW-0633">Potassium transport</keyword>
<comment type="subcellular location">
    <subcellularLocation>
        <location evidence="1">Cell membrane</location>
        <topology evidence="1">Multi-pass membrane protein</topology>
    </subcellularLocation>
</comment>
<dbReference type="NCBIfam" id="TIGR00933">
    <property type="entry name" value="2a38"/>
    <property type="match status" value="1"/>
</dbReference>
<evidence type="ECO:0000256" key="9">
    <source>
        <dbReference type="ARBA" id="ARBA00023136"/>
    </source>
</evidence>
<evidence type="ECO:0000313" key="12">
    <source>
        <dbReference type="Proteomes" id="UP000014634"/>
    </source>
</evidence>
<evidence type="ECO:0000256" key="10">
    <source>
        <dbReference type="SAM" id="Phobius"/>
    </source>
</evidence>
<gene>
    <name evidence="11" type="ORF">HMPREF9195_02005</name>
</gene>
<reference evidence="11 12" key="1">
    <citation type="submission" date="2013-04" db="EMBL/GenBank/DDBJ databases">
        <title>The Genome Sequence of Treponema medium ATCC 700293.</title>
        <authorList>
            <consortium name="The Broad Institute Genomics Platform"/>
            <person name="Earl A."/>
            <person name="Ward D."/>
            <person name="Feldgarden M."/>
            <person name="Gevers D."/>
            <person name="Leonetti C."/>
            <person name="Blanton J.M."/>
            <person name="Dewhirst F.E."/>
            <person name="Izard J."/>
            <person name="Walker B."/>
            <person name="Young S."/>
            <person name="Zeng Q."/>
            <person name="Gargeya S."/>
            <person name="Fitzgerald M."/>
            <person name="Haas B."/>
            <person name="Abouelleil A."/>
            <person name="Allen A.W."/>
            <person name="Alvarado L."/>
            <person name="Arachchi H.M."/>
            <person name="Berlin A.M."/>
            <person name="Chapman S.B."/>
            <person name="Gainer-Dewar J."/>
            <person name="Goldberg J."/>
            <person name="Griggs A."/>
            <person name="Gujja S."/>
            <person name="Hansen M."/>
            <person name="Howarth C."/>
            <person name="Imamovic A."/>
            <person name="Ireland A."/>
            <person name="Larimer J."/>
            <person name="McCowan C."/>
            <person name="Murphy C."/>
            <person name="Pearson M."/>
            <person name="Poon T.W."/>
            <person name="Priest M."/>
            <person name="Roberts A."/>
            <person name="Saif S."/>
            <person name="Shea T."/>
            <person name="Sisk P."/>
            <person name="Sykes S."/>
            <person name="Wortman J."/>
            <person name="Nusbaum C."/>
            <person name="Birren B."/>
        </authorList>
    </citation>
    <scope>NUCLEOTIDE SEQUENCE [LARGE SCALE GENOMIC DNA]</scope>
    <source>
        <strain evidence="11 12">ATCC 700293</strain>
    </source>
</reference>
<feature type="transmembrane region" description="Helical" evidence="10">
    <location>
        <begin position="68"/>
        <end position="88"/>
    </location>
</feature>
<dbReference type="InterPro" id="IPR003445">
    <property type="entry name" value="Cat_transpt"/>
</dbReference>
<proteinExistence type="predicted"/>
<comment type="caution">
    <text evidence="11">The sequence shown here is derived from an EMBL/GenBank/DDBJ whole genome shotgun (WGS) entry which is preliminary data.</text>
</comment>
<dbReference type="Proteomes" id="UP000014634">
    <property type="component" value="Unassembled WGS sequence"/>
</dbReference>
<feature type="transmembrane region" description="Helical" evidence="10">
    <location>
        <begin position="315"/>
        <end position="335"/>
    </location>
</feature>
<keyword evidence="6" id="KW-0630">Potassium</keyword>
<evidence type="ECO:0000256" key="4">
    <source>
        <dbReference type="ARBA" id="ARBA00022538"/>
    </source>
</evidence>
<dbReference type="GO" id="GO:0005886">
    <property type="term" value="C:plasma membrane"/>
    <property type="evidence" value="ECO:0007669"/>
    <property type="project" value="UniProtKB-SubCell"/>
</dbReference>
<keyword evidence="7 10" id="KW-1133">Transmembrane helix</keyword>
<organism evidence="11 12">
    <name type="scientific">Treponema medium ATCC 700293</name>
    <dbReference type="NCBI Taxonomy" id="1125700"/>
    <lineage>
        <taxon>Bacteria</taxon>
        <taxon>Pseudomonadati</taxon>
        <taxon>Spirochaetota</taxon>
        <taxon>Spirochaetia</taxon>
        <taxon>Spirochaetales</taxon>
        <taxon>Treponemataceae</taxon>
        <taxon>Treponema</taxon>
    </lineage>
</organism>
<dbReference type="AlphaFoldDB" id="A0AA87NNK0"/>
<evidence type="ECO:0000256" key="3">
    <source>
        <dbReference type="ARBA" id="ARBA00022475"/>
    </source>
</evidence>
<evidence type="ECO:0000256" key="7">
    <source>
        <dbReference type="ARBA" id="ARBA00022989"/>
    </source>
</evidence>
<name>A0AA87NNK0_TREMD</name>